<feature type="transmembrane region" description="Helical" evidence="4">
    <location>
        <begin position="26"/>
        <end position="47"/>
    </location>
</feature>
<organism evidence="6 7">
    <name type="scientific">Luteolibacter algae</name>
    <dbReference type="NCBI Taxonomy" id="454151"/>
    <lineage>
        <taxon>Bacteria</taxon>
        <taxon>Pseudomonadati</taxon>
        <taxon>Verrucomicrobiota</taxon>
        <taxon>Verrucomicrobiia</taxon>
        <taxon>Verrucomicrobiales</taxon>
        <taxon>Verrucomicrobiaceae</taxon>
        <taxon>Luteolibacter</taxon>
    </lineage>
</organism>
<evidence type="ECO:0000256" key="4">
    <source>
        <dbReference type="SAM" id="Phobius"/>
    </source>
</evidence>
<gene>
    <name evidence="6" type="ORF">ACFSSA_12285</name>
</gene>
<evidence type="ECO:0000313" key="6">
    <source>
        <dbReference type="EMBL" id="MFD2257453.1"/>
    </source>
</evidence>
<dbReference type="Gene3D" id="1.20.1250.20">
    <property type="entry name" value="MFS general substrate transporter like domains"/>
    <property type="match status" value="1"/>
</dbReference>
<feature type="transmembrane region" description="Helical" evidence="4">
    <location>
        <begin position="230"/>
        <end position="253"/>
    </location>
</feature>
<dbReference type="InterPro" id="IPR036259">
    <property type="entry name" value="MFS_trans_sf"/>
</dbReference>
<evidence type="ECO:0000256" key="3">
    <source>
        <dbReference type="ARBA" id="ARBA00023136"/>
    </source>
</evidence>
<keyword evidence="3 4" id="KW-0472">Membrane</keyword>
<dbReference type="Pfam" id="PF07690">
    <property type="entry name" value="MFS_1"/>
    <property type="match status" value="1"/>
</dbReference>
<sequence>MNLRPAITAISPLAERMYADGLSRQLIGSLTAIPLLLFSLVGFWAGWIGQRIGFARALGLGMALLAFGCAARSFTGDFSAISRILGTVFIGSGIALGNVLLPGLVKSRFPQHMGVLTSLYATGMNLGAALGIALAVPMANSLPGGWNASLGMWGVAAFSMLILWAPQMFTAPQQQSRRIGHPLAGVMIVARKRRAWHVTIFMGLQSAIYYSTVAWLPTMLQSRGMAEELAAGWVSALQITGCVASLVIPMLAVA</sequence>
<dbReference type="PROSITE" id="PS50850">
    <property type="entry name" value="MFS"/>
    <property type="match status" value="1"/>
</dbReference>
<comment type="caution">
    <text evidence="6">The sequence shown here is derived from an EMBL/GenBank/DDBJ whole genome shotgun (WGS) entry which is preliminary data.</text>
</comment>
<name>A0ABW5D8P9_9BACT</name>
<dbReference type="EMBL" id="JBHUIT010000028">
    <property type="protein sequence ID" value="MFD2257453.1"/>
    <property type="molecule type" value="Genomic_DNA"/>
</dbReference>
<reference evidence="7" key="1">
    <citation type="journal article" date="2019" name="Int. J. Syst. Evol. Microbiol.">
        <title>The Global Catalogue of Microorganisms (GCM) 10K type strain sequencing project: providing services to taxonomists for standard genome sequencing and annotation.</title>
        <authorList>
            <consortium name="The Broad Institute Genomics Platform"/>
            <consortium name="The Broad Institute Genome Sequencing Center for Infectious Disease"/>
            <person name="Wu L."/>
            <person name="Ma J."/>
        </authorList>
    </citation>
    <scope>NUCLEOTIDE SEQUENCE [LARGE SCALE GENOMIC DNA]</scope>
    <source>
        <strain evidence="7">CGMCC 4.7106</strain>
    </source>
</reference>
<feature type="domain" description="Major facilitator superfamily (MFS) profile" evidence="5">
    <location>
        <begin position="1"/>
        <end position="254"/>
    </location>
</feature>
<evidence type="ECO:0000256" key="2">
    <source>
        <dbReference type="ARBA" id="ARBA00022989"/>
    </source>
</evidence>
<proteinExistence type="predicted"/>
<feature type="transmembrane region" description="Helical" evidence="4">
    <location>
        <begin position="80"/>
        <end position="101"/>
    </location>
</feature>
<keyword evidence="1 4" id="KW-0812">Transmembrane</keyword>
<dbReference type="RefSeq" id="WP_386820747.1">
    <property type="nucleotide sequence ID" value="NZ_JBHUIT010000028.1"/>
</dbReference>
<evidence type="ECO:0000256" key="1">
    <source>
        <dbReference type="ARBA" id="ARBA00022692"/>
    </source>
</evidence>
<dbReference type="SUPFAM" id="SSF103473">
    <property type="entry name" value="MFS general substrate transporter"/>
    <property type="match status" value="1"/>
</dbReference>
<dbReference type="InterPro" id="IPR052524">
    <property type="entry name" value="MFS_Cyanate_Porter"/>
</dbReference>
<keyword evidence="2 4" id="KW-1133">Transmembrane helix</keyword>
<dbReference type="PANTHER" id="PTHR23523">
    <property type="match status" value="1"/>
</dbReference>
<dbReference type="PANTHER" id="PTHR23523:SF2">
    <property type="entry name" value="2-NITROIMIDAZOLE TRANSPORTER"/>
    <property type="match status" value="1"/>
</dbReference>
<dbReference type="InterPro" id="IPR020846">
    <property type="entry name" value="MFS_dom"/>
</dbReference>
<feature type="transmembrane region" description="Helical" evidence="4">
    <location>
        <begin position="54"/>
        <end position="74"/>
    </location>
</feature>
<protein>
    <submittedName>
        <fullName evidence="6">MFS transporter</fullName>
    </submittedName>
</protein>
<feature type="transmembrane region" description="Helical" evidence="4">
    <location>
        <begin position="195"/>
        <end position="218"/>
    </location>
</feature>
<keyword evidence="7" id="KW-1185">Reference proteome</keyword>
<evidence type="ECO:0000313" key="7">
    <source>
        <dbReference type="Proteomes" id="UP001597375"/>
    </source>
</evidence>
<feature type="transmembrane region" description="Helical" evidence="4">
    <location>
        <begin position="113"/>
        <end position="138"/>
    </location>
</feature>
<dbReference type="Proteomes" id="UP001597375">
    <property type="component" value="Unassembled WGS sequence"/>
</dbReference>
<evidence type="ECO:0000259" key="5">
    <source>
        <dbReference type="PROSITE" id="PS50850"/>
    </source>
</evidence>
<accession>A0ABW5D8P9</accession>
<dbReference type="InterPro" id="IPR011701">
    <property type="entry name" value="MFS"/>
</dbReference>
<feature type="transmembrane region" description="Helical" evidence="4">
    <location>
        <begin position="150"/>
        <end position="169"/>
    </location>
</feature>